<dbReference type="PROSITE" id="PS51257">
    <property type="entry name" value="PROKAR_LIPOPROTEIN"/>
    <property type="match status" value="1"/>
</dbReference>
<dbReference type="HOGENOM" id="CLU_109675_0_0_2"/>
<dbReference type="RefSeq" id="WP_004033876.1">
    <property type="nucleotide sequence ID" value="NZ_GG704759.1"/>
</dbReference>
<dbReference type="PATRIC" id="fig|521002.11.peg.1360"/>
<reference evidence="1 2" key="1">
    <citation type="submission" date="2010-01" db="EMBL/GenBank/DDBJ databases">
        <authorList>
            <person name="Weinstock G."/>
            <person name="Sodergren E."/>
            <person name="Clifton S."/>
            <person name="Fulton L."/>
            <person name="Fulton B."/>
            <person name="Courtney L."/>
            <person name="Fronick C."/>
            <person name="Harrison M."/>
            <person name="Strong C."/>
            <person name="Farmer C."/>
            <person name="Delahaunty K."/>
            <person name="Markovic C."/>
            <person name="Hall O."/>
            <person name="Minx P."/>
            <person name="Tomlinson C."/>
            <person name="Mitreva M."/>
            <person name="Nelson J."/>
            <person name="Hou S."/>
            <person name="Wollam A."/>
            <person name="Pepin K.H."/>
            <person name="Johnson M."/>
            <person name="Bhonagiri V."/>
            <person name="Nash W.E."/>
            <person name="Warren W."/>
            <person name="Chinwalla A."/>
            <person name="Mardis E.R."/>
            <person name="Wilson R.K."/>
        </authorList>
    </citation>
    <scope>NUCLEOTIDE SEQUENCE [LARGE SCALE GENOMIC DNA]</scope>
    <source>
        <strain evidence="1 2">DSM 2374</strain>
    </source>
</reference>
<evidence type="ECO:0000313" key="2">
    <source>
        <dbReference type="Proteomes" id="UP000004028"/>
    </source>
</evidence>
<sequence length="147" mass="16585">MFSKKLFLSLLLIALIISMGCANAVDSSNWKTVKINDVDFKIPPKYQGGDINNDHTNYHYKDLNTFGILCIDDYIASSYGCWHNLKGKNLTIGSHDVAYFYQYNNFAKHDVSHAYFSSGDSIYCISWGSGEMTDEIEEIIINTPDSS</sequence>
<proteinExistence type="predicted"/>
<comment type="caution">
    <text evidence="1">The sequence shown here is derived from an EMBL/GenBank/DDBJ whole genome shotgun (WGS) entry which is preliminary data.</text>
</comment>
<organism evidence="1 2">
    <name type="scientific">Methanobrevibacter smithii DSM 2374</name>
    <dbReference type="NCBI Taxonomy" id="521002"/>
    <lineage>
        <taxon>Archaea</taxon>
        <taxon>Methanobacteriati</taxon>
        <taxon>Methanobacteriota</taxon>
        <taxon>Methanomada group</taxon>
        <taxon>Methanobacteria</taxon>
        <taxon>Methanobacteriales</taxon>
        <taxon>Methanobacteriaceae</taxon>
        <taxon>Methanobrevibacter</taxon>
    </lineage>
</organism>
<evidence type="ECO:0000313" key="1">
    <source>
        <dbReference type="EMBL" id="EFC92789.1"/>
    </source>
</evidence>
<name>D2ZRC2_METSM</name>
<gene>
    <name evidence="1" type="ORF">METSMIF1_03405</name>
</gene>
<protein>
    <recommendedName>
        <fullName evidence="3">DUF4367 domain-containing protein</fullName>
    </recommendedName>
</protein>
<evidence type="ECO:0008006" key="3">
    <source>
        <dbReference type="Google" id="ProtNLM"/>
    </source>
</evidence>
<dbReference type="EMBL" id="ABYV02000007">
    <property type="protein sequence ID" value="EFC92789.1"/>
    <property type="molecule type" value="Genomic_DNA"/>
</dbReference>
<dbReference type="Proteomes" id="UP000004028">
    <property type="component" value="Unassembled WGS sequence"/>
</dbReference>
<dbReference type="AlphaFoldDB" id="D2ZRC2"/>
<accession>D2ZRC2</accession>